<dbReference type="Gene3D" id="3.90.79.10">
    <property type="entry name" value="Nucleoside Triphosphate Pyrophosphohydrolase"/>
    <property type="match status" value="1"/>
</dbReference>
<organism evidence="4 5">
    <name type="scientific">Saccharicrinis carchari</name>
    <dbReference type="NCBI Taxonomy" id="1168039"/>
    <lineage>
        <taxon>Bacteria</taxon>
        <taxon>Pseudomonadati</taxon>
        <taxon>Bacteroidota</taxon>
        <taxon>Bacteroidia</taxon>
        <taxon>Marinilabiliales</taxon>
        <taxon>Marinilabiliaceae</taxon>
        <taxon>Saccharicrinis</taxon>
    </lineage>
</organism>
<accession>A0A521E3X6</accession>
<dbReference type="OrthoDB" id="9786141at2"/>
<dbReference type="InterPro" id="IPR020084">
    <property type="entry name" value="NUDIX_hydrolase_CS"/>
</dbReference>
<sequence>MSFSYQYPRPAVTVDIVLVTTDDPAKILLIQRKHPPFEGEWALPGGFLDMDEDLHTAALRELQEETGIENLALNQFKTFGAVDRDPRGRTISVVFYAFIPRCKETLAGDDASKAEWFELSKLPQLAFDHNNILNEFKSQVMAL</sequence>
<gene>
    <name evidence="4" type="ORF">SAMN06265379_107168</name>
</gene>
<dbReference type="PROSITE" id="PS00893">
    <property type="entry name" value="NUDIX_BOX"/>
    <property type="match status" value="1"/>
</dbReference>
<evidence type="ECO:0000313" key="4">
    <source>
        <dbReference type="EMBL" id="SMO78654.1"/>
    </source>
</evidence>
<dbReference type="PANTHER" id="PTHR43736:SF4">
    <property type="entry name" value="SLR1690 PROTEIN"/>
    <property type="match status" value="1"/>
</dbReference>
<dbReference type="EMBL" id="FXTB01000007">
    <property type="protein sequence ID" value="SMO78654.1"/>
    <property type="molecule type" value="Genomic_DNA"/>
</dbReference>
<keyword evidence="1 2" id="KW-0378">Hydrolase</keyword>
<reference evidence="4 5" key="1">
    <citation type="submission" date="2017-05" db="EMBL/GenBank/DDBJ databases">
        <authorList>
            <person name="Varghese N."/>
            <person name="Submissions S."/>
        </authorList>
    </citation>
    <scope>NUCLEOTIDE SEQUENCE [LARGE SCALE GENOMIC DNA]</scope>
    <source>
        <strain evidence="4 5">DSM 27040</strain>
    </source>
</reference>
<keyword evidence="5" id="KW-1185">Reference proteome</keyword>
<dbReference type="RefSeq" id="WP_142534042.1">
    <property type="nucleotide sequence ID" value="NZ_FXTB01000007.1"/>
</dbReference>
<dbReference type="Proteomes" id="UP000319040">
    <property type="component" value="Unassembled WGS sequence"/>
</dbReference>
<dbReference type="SUPFAM" id="SSF55811">
    <property type="entry name" value="Nudix"/>
    <property type="match status" value="1"/>
</dbReference>
<dbReference type="InterPro" id="IPR015797">
    <property type="entry name" value="NUDIX_hydrolase-like_dom_sf"/>
</dbReference>
<proteinExistence type="inferred from homology"/>
<dbReference type="PANTHER" id="PTHR43736">
    <property type="entry name" value="ADP-RIBOSE PYROPHOSPHATASE"/>
    <property type="match status" value="1"/>
</dbReference>
<comment type="similarity">
    <text evidence="2">Belongs to the Nudix hydrolase family.</text>
</comment>
<dbReference type="AlphaFoldDB" id="A0A521E3X6"/>
<protein>
    <submittedName>
        <fullName evidence="4">8-oxo-dGTP diphosphatase</fullName>
    </submittedName>
</protein>
<dbReference type="PRINTS" id="PR00502">
    <property type="entry name" value="NUDIXFAMILY"/>
</dbReference>
<dbReference type="InterPro" id="IPR000086">
    <property type="entry name" value="NUDIX_hydrolase_dom"/>
</dbReference>
<dbReference type="PROSITE" id="PS51462">
    <property type="entry name" value="NUDIX"/>
    <property type="match status" value="1"/>
</dbReference>
<dbReference type="CDD" id="cd18873">
    <property type="entry name" value="NUDIX_NadM_like"/>
    <property type="match status" value="1"/>
</dbReference>
<evidence type="ECO:0000256" key="1">
    <source>
        <dbReference type="ARBA" id="ARBA00022801"/>
    </source>
</evidence>
<feature type="domain" description="Nudix hydrolase" evidence="3">
    <location>
        <begin position="8"/>
        <end position="141"/>
    </location>
</feature>
<evidence type="ECO:0000256" key="2">
    <source>
        <dbReference type="RuleBase" id="RU003476"/>
    </source>
</evidence>
<dbReference type="GO" id="GO:0016787">
    <property type="term" value="F:hydrolase activity"/>
    <property type="evidence" value="ECO:0007669"/>
    <property type="project" value="UniProtKB-KW"/>
</dbReference>
<evidence type="ECO:0000313" key="5">
    <source>
        <dbReference type="Proteomes" id="UP000319040"/>
    </source>
</evidence>
<dbReference type="InterPro" id="IPR020476">
    <property type="entry name" value="Nudix_hydrolase"/>
</dbReference>
<dbReference type="Pfam" id="PF00293">
    <property type="entry name" value="NUDIX"/>
    <property type="match status" value="1"/>
</dbReference>
<name>A0A521E3X6_SACCC</name>
<evidence type="ECO:0000259" key="3">
    <source>
        <dbReference type="PROSITE" id="PS51462"/>
    </source>
</evidence>